<accession>A0AAW1LY05</accession>
<evidence type="ECO:0000256" key="4">
    <source>
        <dbReference type="ARBA" id="ARBA00032988"/>
    </source>
</evidence>
<dbReference type="Proteomes" id="UP001458880">
    <property type="component" value="Unassembled WGS sequence"/>
</dbReference>
<dbReference type="EMBL" id="JASPKY010000084">
    <property type="protein sequence ID" value="KAK9738696.1"/>
    <property type="molecule type" value="Genomic_DNA"/>
</dbReference>
<evidence type="ECO:0000313" key="9">
    <source>
        <dbReference type="Proteomes" id="UP001458880"/>
    </source>
</evidence>
<protein>
    <recommendedName>
        <fullName evidence="3">Metallo-beta-lactamase domain-containing protein 1</fullName>
    </recommendedName>
    <alternativeName>
        <fullName evidence="4">Endoribonuclease MBLAC1</fullName>
    </alternativeName>
</protein>
<feature type="domain" description="Metallo-beta-lactamase" evidence="7">
    <location>
        <begin position="27"/>
        <end position="188"/>
    </location>
</feature>
<keyword evidence="9" id="KW-1185">Reference proteome</keyword>
<dbReference type="InterPro" id="IPR001279">
    <property type="entry name" value="Metallo-B-lactamas"/>
</dbReference>
<sequence length="202" mass="22981">MDQNNQYEVVVLFNGYSCNTEGGSQSNCTCTLIKGPKNIIVDTMTAWDGNRLQNALEEQGLKCSDIDYVVCTHGHSDHIGCNYLFQCAMHIVGFCISKNHYYFDFDFSTGKPYFIDQKVRVIPTPGHTMQDVSVIVSTNKGSYGITGDLFENKDDEDIWHTLGVDNAELQAKHRNEMLKYVDFIVPGHGPMFEARYIWDKRK</sequence>
<evidence type="ECO:0000256" key="6">
    <source>
        <dbReference type="ARBA" id="ARBA00045869"/>
    </source>
</evidence>
<name>A0AAW1LY05_POPJA</name>
<evidence type="ECO:0000313" key="8">
    <source>
        <dbReference type="EMBL" id="KAK9738696.1"/>
    </source>
</evidence>
<evidence type="ECO:0000259" key="7">
    <source>
        <dbReference type="SMART" id="SM00849"/>
    </source>
</evidence>
<dbReference type="PANTHER" id="PTHR23200">
    <property type="entry name" value="METALLO-BETA-LACTAMASE DOMAIN-CONTAINING PROTEIN 1"/>
    <property type="match status" value="1"/>
</dbReference>
<comment type="subcellular location">
    <subcellularLocation>
        <location evidence="1">Cytoplasm</location>
        <location evidence="1">Cytosol</location>
    </subcellularLocation>
</comment>
<dbReference type="InterPro" id="IPR036866">
    <property type="entry name" value="RibonucZ/Hydroxyglut_hydro"/>
</dbReference>
<dbReference type="PANTHER" id="PTHR23200:SF48">
    <property type="entry name" value="METALLO-BETA-LACTAMASE DOMAIN-CONTAINING PROTEIN 1"/>
    <property type="match status" value="1"/>
</dbReference>
<dbReference type="Pfam" id="PF00753">
    <property type="entry name" value="Lactamase_B"/>
    <property type="match status" value="1"/>
</dbReference>
<dbReference type="AlphaFoldDB" id="A0AAW1LY05"/>
<comment type="catalytic activity">
    <reaction evidence="5">
        <text>a ribonucleotidyl-ribonucleotide-RNA + H2O = a 3'-end ribonucleotide-RNA + a 5'-end 5'-phospho-ribonucleoside-RNA + H(+)</text>
        <dbReference type="Rhea" id="RHEA:68096"/>
        <dbReference type="Rhea" id="RHEA-COMP:15179"/>
        <dbReference type="Rhea" id="RHEA-COMP:17355"/>
        <dbReference type="Rhea" id="RHEA-COMP:17428"/>
        <dbReference type="ChEBI" id="CHEBI:15377"/>
        <dbReference type="ChEBI" id="CHEBI:15378"/>
        <dbReference type="ChEBI" id="CHEBI:74896"/>
        <dbReference type="ChEBI" id="CHEBI:138282"/>
        <dbReference type="ChEBI" id="CHEBI:173118"/>
    </reaction>
    <physiologicalReaction direction="left-to-right" evidence="5">
        <dbReference type="Rhea" id="RHEA:68097"/>
    </physiologicalReaction>
</comment>
<proteinExistence type="predicted"/>
<dbReference type="SUPFAM" id="SSF56281">
    <property type="entry name" value="Metallo-hydrolase/oxidoreductase"/>
    <property type="match status" value="1"/>
</dbReference>
<dbReference type="Gene3D" id="3.60.15.10">
    <property type="entry name" value="Ribonuclease Z/Hydroxyacylglutathione hydrolase-like"/>
    <property type="match status" value="1"/>
</dbReference>
<dbReference type="GO" id="GO:0005829">
    <property type="term" value="C:cytosol"/>
    <property type="evidence" value="ECO:0007669"/>
    <property type="project" value="UniProtKB-SubCell"/>
</dbReference>
<dbReference type="GO" id="GO:0031123">
    <property type="term" value="P:RNA 3'-end processing"/>
    <property type="evidence" value="ECO:0007669"/>
    <property type="project" value="UniProtKB-ARBA"/>
</dbReference>
<comment type="caution">
    <text evidence="8">The sequence shown here is derived from an EMBL/GenBank/DDBJ whole genome shotgun (WGS) entry which is preliminary data.</text>
</comment>
<gene>
    <name evidence="8" type="ORF">QE152_g9656</name>
</gene>
<evidence type="ECO:0000256" key="1">
    <source>
        <dbReference type="ARBA" id="ARBA00004514"/>
    </source>
</evidence>
<comment type="subunit">
    <text evidence="2">Homodimer.</text>
</comment>
<evidence type="ECO:0000256" key="5">
    <source>
        <dbReference type="ARBA" id="ARBA00044690"/>
    </source>
</evidence>
<dbReference type="SMART" id="SM00849">
    <property type="entry name" value="Lactamase_B"/>
    <property type="match status" value="1"/>
</dbReference>
<dbReference type="InterPro" id="IPR039344">
    <property type="entry name" value="MBLAC1"/>
</dbReference>
<organism evidence="8 9">
    <name type="scientific">Popillia japonica</name>
    <name type="common">Japanese beetle</name>
    <dbReference type="NCBI Taxonomy" id="7064"/>
    <lineage>
        <taxon>Eukaryota</taxon>
        <taxon>Metazoa</taxon>
        <taxon>Ecdysozoa</taxon>
        <taxon>Arthropoda</taxon>
        <taxon>Hexapoda</taxon>
        <taxon>Insecta</taxon>
        <taxon>Pterygota</taxon>
        <taxon>Neoptera</taxon>
        <taxon>Endopterygota</taxon>
        <taxon>Coleoptera</taxon>
        <taxon>Polyphaga</taxon>
        <taxon>Scarabaeiformia</taxon>
        <taxon>Scarabaeidae</taxon>
        <taxon>Rutelinae</taxon>
        <taxon>Popillia</taxon>
    </lineage>
</organism>
<comment type="function">
    <text evidence="6">Endoribonuclease that catalyzes the hydrolysis of histone-coding pre-mRNA 3'-end. Involved in histone pre-mRNA processing during the S-phase of the cell cycle, which is required for entering/progressing through S-phase. Cleaves histone pre-mRNA at a major and a minor cleavage site after the 5'-ACCCA-3' and the 5'-ACCCACA-3' sequence, respectively, and located downstream of the stem-loop. May require the presence of the HDE element located at the histone pre-RNA 3'-end to avoid non-specific cleavage.</text>
</comment>
<evidence type="ECO:0000256" key="2">
    <source>
        <dbReference type="ARBA" id="ARBA00011738"/>
    </source>
</evidence>
<evidence type="ECO:0000256" key="3">
    <source>
        <dbReference type="ARBA" id="ARBA00014856"/>
    </source>
</evidence>
<dbReference type="CDD" id="cd07711">
    <property type="entry name" value="MBLAC1-like_MBL-fold"/>
    <property type="match status" value="1"/>
</dbReference>
<reference evidence="8 9" key="1">
    <citation type="journal article" date="2024" name="BMC Genomics">
        <title>De novo assembly and annotation of Popillia japonica's genome with initial clues to its potential as an invasive pest.</title>
        <authorList>
            <person name="Cucini C."/>
            <person name="Boschi S."/>
            <person name="Funari R."/>
            <person name="Cardaioli E."/>
            <person name="Iannotti N."/>
            <person name="Marturano G."/>
            <person name="Paoli F."/>
            <person name="Bruttini M."/>
            <person name="Carapelli A."/>
            <person name="Frati F."/>
            <person name="Nardi F."/>
        </authorList>
    </citation>
    <scope>NUCLEOTIDE SEQUENCE [LARGE SCALE GENOMIC DNA]</scope>
    <source>
        <strain evidence="8">DMR45628</strain>
    </source>
</reference>